<dbReference type="SMART" id="SM00209">
    <property type="entry name" value="TSP1"/>
    <property type="match status" value="1"/>
</dbReference>
<dbReference type="Gene3D" id="2.20.100.10">
    <property type="entry name" value="Thrombospondin type-1 (TSP1) repeat"/>
    <property type="match status" value="1"/>
</dbReference>
<dbReference type="OrthoDB" id="446173at2759"/>
<evidence type="ECO:0000256" key="1">
    <source>
        <dbReference type="SAM" id="MobiDB-lite"/>
    </source>
</evidence>
<name>A0A1D1W8L2_RAMVA</name>
<dbReference type="InterPro" id="IPR036383">
    <property type="entry name" value="TSP1_rpt_sf"/>
</dbReference>
<sequence>MISSLPFLCCVTGTLCIVVGTAKARSLGNSESQQYRKLHVERLHGAKKSRQFDDSPIVHTETLEAWSERKEGNGDQNDEDEEVEEAVVSNDDEQSVGLPSTAEKAPSVVIEKEKDHLVWAMWGPWSPCSGTCGPGHTRKRGRKCSRGACHGGITEEEVESCNSKPCQADIAQASSETQLPRLQP</sequence>
<reference evidence="3 4" key="1">
    <citation type="journal article" date="2016" name="Nat. Commun.">
        <title>Extremotolerant tardigrade genome and improved radiotolerance of human cultured cells by tardigrade-unique protein.</title>
        <authorList>
            <person name="Hashimoto T."/>
            <person name="Horikawa D.D."/>
            <person name="Saito Y."/>
            <person name="Kuwahara H."/>
            <person name="Kozuka-Hata H."/>
            <person name="Shin-I T."/>
            <person name="Minakuchi Y."/>
            <person name="Ohishi K."/>
            <person name="Motoyama A."/>
            <person name="Aizu T."/>
            <person name="Enomoto A."/>
            <person name="Kondo K."/>
            <person name="Tanaka S."/>
            <person name="Hara Y."/>
            <person name="Koshikawa S."/>
            <person name="Sagara H."/>
            <person name="Miura T."/>
            <person name="Yokobori S."/>
            <person name="Miyagawa K."/>
            <person name="Suzuki Y."/>
            <person name="Kubo T."/>
            <person name="Oyama M."/>
            <person name="Kohara Y."/>
            <person name="Fujiyama A."/>
            <person name="Arakawa K."/>
            <person name="Katayama T."/>
            <person name="Toyoda A."/>
            <person name="Kunieda T."/>
        </authorList>
    </citation>
    <scope>NUCLEOTIDE SEQUENCE [LARGE SCALE GENOMIC DNA]</scope>
    <source>
        <strain evidence="3 4">YOKOZUNA-1</strain>
    </source>
</reference>
<dbReference type="PROSITE" id="PS50092">
    <property type="entry name" value="TSP1"/>
    <property type="match status" value="1"/>
</dbReference>
<evidence type="ECO:0000256" key="2">
    <source>
        <dbReference type="SAM" id="SignalP"/>
    </source>
</evidence>
<feature type="chain" id="PRO_5008899320" description="ADAMTS cysteine-rich domain-containing protein" evidence="2">
    <location>
        <begin position="25"/>
        <end position="184"/>
    </location>
</feature>
<dbReference type="EMBL" id="BDGG01000021">
    <property type="protein sequence ID" value="GAV09263.1"/>
    <property type="molecule type" value="Genomic_DNA"/>
</dbReference>
<dbReference type="Proteomes" id="UP000186922">
    <property type="component" value="Unassembled WGS sequence"/>
</dbReference>
<keyword evidence="2" id="KW-0732">Signal</keyword>
<accession>A0A1D1W8L2</accession>
<evidence type="ECO:0008006" key="5">
    <source>
        <dbReference type="Google" id="ProtNLM"/>
    </source>
</evidence>
<dbReference type="Pfam" id="PF00090">
    <property type="entry name" value="TSP_1"/>
    <property type="match status" value="1"/>
</dbReference>
<evidence type="ECO:0000313" key="4">
    <source>
        <dbReference type="Proteomes" id="UP000186922"/>
    </source>
</evidence>
<evidence type="ECO:0000313" key="3">
    <source>
        <dbReference type="EMBL" id="GAV09263.1"/>
    </source>
</evidence>
<dbReference type="AlphaFoldDB" id="A0A1D1W8L2"/>
<dbReference type="SUPFAM" id="SSF82895">
    <property type="entry name" value="TSP-1 type 1 repeat"/>
    <property type="match status" value="1"/>
</dbReference>
<comment type="caution">
    <text evidence="3">The sequence shown here is derived from an EMBL/GenBank/DDBJ whole genome shotgun (WGS) entry which is preliminary data.</text>
</comment>
<proteinExistence type="predicted"/>
<feature type="compositionally biased region" description="Acidic residues" evidence="1">
    <location>
        <begin position="76"/>
        <end position="94"/>
    </location>
</feature>
<keyword evidence="4" id="KW-1185">Reference proteome</keyword>
<organism evidence="3 4">
    <name type="scientific">Ramazzottius varieornatus</name>
    <name type="common">Water bear</name>
    <name type="synonym">Tardigrade</name>
    <dbReference type="NCBI Taxonomy" id="947166"/>
    <lineage>
        <taxon>Eukaryota</taxon>
        <taxon>Metazoa</taxon>
        <taxon>Ecdysozoa</taxon>
        <taxon>Tardigrada</taxon>
        <taxon>Eutardigrada</taxon>
        <taxon>Parachela</taxon>
        <taxon>Hypsibioidea</taxon>
        <taxon>Ramazzottiidae</taxon>
        <taxon>Ramazzottius</taxon>
    </lineage>
</organism>
<feature type="signal peptide" evidence="2">
    <location>
        <begin position="1"/>
        <end position="24"/>
    </location>
</feature>
<feature type="region of interest" description="Disordered" evidence="1">
    <location>
        <begin position="65"/>
        <end position="103"/>
    </location>
</feature>
<gene>
    <name evidence="3" type="primary">RvY_18833-1</name>
    <name evidence="3" type="synonym">RvY_18833.1</name>
    <name evidence="3" type="ORF">RvY_18833</name>
</gene>
<dbReference type="InterPro" id="IPR000884">
    <property type="entry name" value="TSP1_rpt"/>
</dbReference>
<protein>
    <recommendedName>
        <fullName evidence="5">ADAMTS cysteine-rich domain-containing protein</fullName>
    </recommendedName>
</protein>